<dbReference type="AlphaFoldDB" id="A0A4R6USE2"/>
<dbReference type="OrthoDB" id="7064268at2"/>
<organism evidence="2 3">
    <name type="scientific">Actinomycetospora succinea</name>
    <dbReference type="NCBI Taxonomy" id="663603"/>
    <lineage>
        <taxon>Bacteria</taxon>
        <taxon>Bacillati</taxon>
        <taxon>Actinomycetota</taxon>
        <taxon>Actinomycetes</taxon>
        <taxon>Pseudonocardiales</taxon>
        <taxon>Pseudonocardiaceae</taxon>
        <taxon>Actinomycetospora</taxon>
    </lineage>
</organism>
<protein>
    <submittedName>
        <fullName evidence="2">SnoaL-like protein</fullName>
    </submittedName>
</protein>
<dbReference type="RefSeq" id="WP_133829217.1">
    <property type="nucleotide sequence ID" value="NZ_BAABHR010000020.1"/>
</dbReference>
<dbReference type="Gene3D" id="3.10.450.50">
    <property type="match status" value="1"/>
</dbReference>
<comment type="caution">
    <text evidence="2">The sequence shown here is derived from an EMBL/GenBank/DDBJ whole genome shotgun (WGS) entry which is preliminary data.</text>
</comment>
<keyword evidence="3" id="KW-1185">Reference proteome</keyword>
<sequence>MAMVDELLIRNLLEVFGERDGERRRAVIAELYDPDVLFQDPEGAVHGRDAVDEKVAALLAGAPEDFIFRATAPVRVSGDLGVLTWAFGPGDGGTVVSGTDIALARDSRIVRLHTLLDGTEG</sequence>
<dbReference type="Proteomes" id="UP000295705">
    <property type="component" value="Unassembled WGS sequence"/>
</dbReference>
<dbReference type="InterPro" id="IPR032710">
    <property type="entry name" value="NTF2-like_dom_sf"/>
</dbReference>
<evidence type="ECO:0000259" key="1">
    <source>
        <dbReference type="Pfam" id="PF12680"/>
    </source>
</evidence>
<gene>
    <name evidence="2" type="ORF">EV188_110137</name>
</gene>
<dbReference type="Pfam" id="PF12680">
    <property type="entry name" value="SnoaL_2"/>
    <property type="match status" value="1"/>
</dbReference>
<proteinExistence type="predicted"/>
<dbReference type="SUPFAM" id="SSF54427">
    <property type="entry name" value="NTF2-like"/>
    <property type="match status" value="1"/>
</dbReference>
<dbReference type="EMBL" id="SNYO01000010">
    <property type="protein sequence ID" value="TDQ50140.1"/>
    <property type="molecule type" value="Genomic_DNA"/>
</dbReference>
<evidence type="ECO:0000313" key="3">
    <source>
        <dbReference type="Proteomes" id="UP000295705"/>
    </source>
</evidence>
<dbReference type="InterPro" id="IPR037401">
    <property type="entry name" value="SnoaL-like"/>
</dbReference>
<accession>A0A4R6USE2</accession>
<reference evidence="2 3" key="1">
    <citation type="submission" date="2019-03" db="EMBL/GenBank/DDBJ databases">
        <title>Genomic Encyclopedia of Type Strains, Phase IV (KMG-IV): sequencing the most valuable type-strain genomes for metagenomic binning, comparative biology and taxonomic classification.</title>
        <authorList>
            <person name="Goeker M."/>
        </authorList>
    </citation>
    <scope>NUCLEOTIDE SEQUENCE [LARGE SCALE GENOMIC DNA]</scope>
    <source>
        <strain evidence="2 3">DSM 45775</strain>
    </source>
</reference>
<name>A0A4R6USE2_9PSEU</name>
<feature type="domain" description="SnoaL-like" evidence="1">
    <location>
        <begin position="10"/>
        <end position="111"/>
    </location>
</feature>
<evidence type="ECO:0000313" key="2">
    <source>
        <dbReference type="EMBL" id="TDQ50140.1"/>
    </source>
</evidence>